<proteinExistence type="predicted"/>
<keyword evidence="3" id="KW-1185">Reference proteome</keyword>
<dbReference type="AlphaFoldDB" id="A0A667X6G2"/>
<dbReference type="SMART" id="SM00034">
    <property type="entry name" value="CLECT"/>
    <property type="match status" value="1"/>
</dbReference>
<reference evidence="2" key="3">
    <citation type="submission" date="2025-09" db="UniProtKB">
        <authorList>
            <consortium name="Ensembl"/>
        </authorList>
    </citation>
    <scope>IDENTIFICATION</scope>
</reference>
<dbReference type="Gene3D" id="3.10.100.10">
    <property type="entry name" value="Mannose-Binding Protein A, subunit A"/>
    <property type="match status" value="2"/>
</dbReference>
<dbReference type="InterPro" id="IPR001304">
    <property type="entry name" value="C-type_lectin-like"/>
</dbReference>
<organism evidence="2 3">
    <name type="scientific">Myripristis murdjan</name>
    <name type="common">pinecone soldierfish</name>
    <dbReference type="NCBI Taxonomy" id="586833"/>
    <lineage>
        <taxon>Eukaryota</taxon>
        <taxon>Metazoa</taxon>
        <taxon>Chordata</taxon>
        <taxon>Craniata</taxon>
        <taxon>Vertebrata</taxon>
        <taxon>Euteleostomi</taxon>
        <taxon>Actinopterygii</taxon>
        <taxon>Neopterygii</taxon>
        <taxon>Teleostei</taxon>
        <taxon>Neoteleostei</taxon>
        <taxon>Acanthomorphata</taxon>
        <taxon>Holocentriformes</taxon>
        <taxon>Holocentridae</taxon>
        <taxon>Myripristis</taxon>
    </lineage>
</organism>
<sequence>MTWSEAQSYCRQHYTDLATVSSEEDVAKLNDAVGSYREGHVWIGLYDDINNWRWSLQNKSYYGEGEAEFRMWASSEPSTYYIDEYLEKGKTWSEAQSYCRQNYTDLASIRNLTENEEIRGLINGYSWIGLFRDTWKWSDGSTMSFSKWDNQPNGGYAHCVASHLGKWHDYLCSNRFYFVCYRGKGKTRHTDSYPLPVFGSNLTDLKL</sequence>
<accession>A0A667X6G2</accession>
<evidence type="ECO:0000313" key="2">
    <source>
        <dbReference type="Ensembl" id="ENSMMDP00005010827.1"/>
    </source>
</evidence>
<dbReference type="Proteomes" id="UP000472263">
    <property type="component" value="Chromosome 8"/>
</dbReference>
<dbReference type="InterPro" id="IPR016186">
    <property type="entry name" value="C-type_lectin-like/link_sf"/>
</dbReference>
<feature type="domain" description="C-type lectin" evidence="1">
    <location>
        <begin position="1"/>
        <end position="78"/>
    </location>
</feature>
<dbReference type="GeneTree" id="ENSGT01100000263473"/>
<dbReference type="InParanoid" id="A0A667X6G2"/>
<dbReference type="PANTHER" id="PTHR45784:SF3">
    <property type="entry name" value="C-TYPE LECTIN DOMAIN FAMILY 4 MEMBER K-LIKE-RELATED"/>
    <property type="match status" value="1"/>
</dbReference>
<dbReference type="SUPFAM" id="SSF56436">
    <property type="entry name" value="C-type lectin-like"/>
    <property type="match status" value="2"/>
</dbReference>
<dbReference type="PROSITE" id="PS50041">
    <property type="entry name" value="C_TYPE_LECTIN_2"/>
    <property type="match status" value="2"/>
</dbReference>
<protein>
    <recommendedName>
        <fullName evidence="1">C-type lectin domain-containing protein</fullName>
    </recommendedName>
</protein>
<dbReference type="Pfam" id="PF00059">
    <property type="entry name" value="Lectin_C"/>
    <property type="match status" value="2"/>
</dbReference>
<dbReference type="InterPro" id="IPR016187">
    <property type="entry name" value="CTDL_fold"/>
</dbReference>
<dbReference type="Ensembl" id="ENSMMDT00005011156.1">
    <property type="protein sequence ID" value="ENSMMDP00005010827.1"/>
    <property type="gene ID" value="ENSMMDG00005005857.1"/>
</dbReference>
<reference evidence="2" key="2">
    <citation type="submission" date="2025-08" db="UniProtKB">
        <authorList>
            <consortium name="Ensembl"/>
        </authorList>
    </citation>
    <scope>IDENTIFICATION</scope>
</reference>
<name>A0A667X6G2_9TELE</name>
<evidence type="ECO:0000313" key="3">
    <source>
        <dbReference type="Proteomes" id="UP000472263"/>
    </source>
</evidence>
<reference evidence="2" key="1">
    <citation type="submission" date="2019-06" db="EMBL/GenBank/DDBJ databases">
        <authorList>
            <consortium name="Wellcome Sanger Institute Data Sharing"/>
        </authorList>
    </citation>
    <scope>NUCLEOTIDE SEQUENCE [LARGE SCALE GENOMIC DNA]</scope>
</reference>
<evidence type="ECO:0000259" key="1">
    <source>
        <dbReference type="PROSITE" id="PS50041"/>
    </source>
</evidence>
<feature type="domain" description="C-type lectin" evidence="1">
    <location>
        <begin position="75"/>
        <end position="181"/>
    </location>
</feature>
<dbReference type="PANTHER" id="PTHR45784">
    <property type="entry name" value="C-TYPE LECTIN DOMAIN FAMILY 20 MEMBER A-RELATED"/>
    <property type="match status" value="1"/>
</dbReference>